<dbReference type="Proteomes" id="UP001152320">
    <property type="component" value="Chromosome 10"/>
</dbReference>
<evidence type="ECO:0000313" key="1">
    <source>
        <dbReference type="EMBL" id="KAJ8035327.1"/>
    </source>
</evidence>
<name>A0A9Q1BYP7_HOLLE</name>
<sequence length="67" mass="7995">MGIFMFKISHELLPPMFQNIFHLNNTVHNYCTRHSENYHLYRVNTDVSNQKAKRLSDSLPYNILLQT</sequence>
<dbReference type="EMBL" id="JAIZAY010000010">
    <property type="protein sequence ID" value="KAJ8035327.1"/>
    <property type="molecule type" value="Genomic_DNA"/>
</dbReference>
<organism evidence="1 2">
    <name type="scientific">Holothuria leucospilota</name>
    <name type="common">Black long sea cucumber</name>
    <name type="synonym">Mertensiothuria leucospilota</name>
    <dbReference type="NCBI Taxonomy" id="206669"/>
    <lineage>
        <taxon>Eukaryota</taxon>
        <taxon>Metazoa</taxon>
        <taxon>Echinodermata</taxon>
        <taxon>Eleutherozoa</taxon>
        <taxon>Echinozoa</taxon>
        <taxon>Holothuroidea</taxon>
        <taxon>Aspidochirotacea</taxon>
        <taxon>Aspidochirotida</taxon>
        <taxon>Holothuriidae</taxon>
        <taxon>Holothuria</taxon>
    </lineage>
</organism>
<accession>A0A9Q1BYP7</accession>
<proteinExistence type="predicted"/>
<evidence type="ECO:0000313" key="2">
    <source>
        <dbReference type="Proteomes" id="UP001152320"/>
    </source>
</evidence>
<gene>
    <name evidence="1" type="ORF">HOLleu_22513</name>
</gene>
<dbReference type="AlphaFoldDB" id="A0A9Q1BYP7"/>
<protein>
    <submittedName>
        <fullName evidence="1">Uncharacterized protein</fullName>
    </submittedName>
</protein>
<keyword evidence="2" id="KW-1185">Reference proteome</keyword>
<reference evidence="1" key="1">
    <citation type="submission" date="2021-10" db="EMBL/GenBank/DDBJ databases">
        <title>Tropical sea cucumber genome reveals ecological adaptation and Cuvierian tubules defense mechanism.</title>
        <authorList>
            <person name="Chen T."/>
        </authorList>
    </citation>
    <scope>NUCLEOTIDE SEQUENCE</scope>
    <source>
        <strain evidence="1">Nanhai2018</strain>
        <tissue evidence="1">Muscle</tissue>
    </source>
</reference>
<comment type="caution">
    <text evidence="1">The sequence shown here is derived from an EMBL/GenBank/DDBJ whole genome shotgun (WGS) entry which is preliminary data.</text>
</comment>